<sequence>MPPVSMSMSLPTSEAHLLAFTFALSYVGSLYVVKEGRLRFATGSSPEIQKRGRDDPEVIRTRLRAVTFSSIFSILLLLYICSMDVLKWRELLGFALPLPPVSSFLSASPVGVISSVFRFYLPYLLIPILYTGPIYVIYLRKRLPYQAYSPGLLASLKGAVGNAVGVRNYVVAPITEEIVFRACIVAVYTLCGAARWKIVWGSPLWFGMAHLHHAWEAYNNLGKTYSALQQALAQTAFQFTYTTLFGAYCVDIFLISGNILAPVSAHIAANFMGMPMFGYEKRMLPHYRRSITAMYYLGIVLFTAGMVVARR</sequence>
<feature type="transmembrane region" description="Helical" evidence="11">
    <location>
        <begin position="290"/>
        <end position="309"/>
    </location>
</feature>
<keyword evidence="4 11" id="KW-0812">Transmembrane</keyword>
<evidence type="ECO:0000256" key="3">
    <source>
        <dbReference type="ARBA" id="ARBA00022670"/>
    </source>
</evidence>
<feature type="transmembrane region" description="Helical" evidence="11">
    <location>
        <begin position="63"/>
        <end position="80"/>
    </location>
</feature>
<dbReference type="GeneID" id="9586211"/>
<dbReference type="InParanoid" id="D8PYS6"/>
<protein>
    <recommendedName>
        <fullName evidence="10">intramembrane prenyl-peptidase Rce1</fullName>
        <ecNumber evidence="10">3.4.26.1</ecNumber>
    </recommendedName>
</protein>
<dbReference type="MEROPS" id="G05.002"/>
<evidence type="ECO:0000256" key="10">
    <source>
        <dbReference type="ARBA" id="ARBA00049729"/>
    </source>
</evidence>
<dbReference type="STRING" id="578458.D8PYS6"/>
<keyword evidence="14" id="KW-1185">Reference proteome</keyword>
<feature type="domain" description="CAAX prenyl protease 2/Lysostaphin resistance protein A-like" evidence="12">
    <location>
        <begin position="165"/>
        <end position="272"/>
    </location>
</feature>
<dbReference type="KEGG" id="scm:SCHCO_02614015"/>
<dbReference type="GO" id="GO:0005789">
    <property type="term" value="C:endoplasmic reticulum membrane"/>
    <property type="evidence" value="ECO:0007669"/>
    <property type="project" value="UniProtKB-SubCell"/>
</dbReference>
<feature type="transmembrane region" description="Helical" evidence="11">
    <location>
        <begin position="245"/>
        <end position="269"/>
    </location>
</feature>
<dbReference type="HOGENOM" id="CLU_049909_1_0_1"/>
<evidence type="ECO:0000256" key="7">
    <source>
        <dbReference type="ARBA" id="ARBA00022989"/>
    </source>
</evidence>
<reference evidence="13 14" key="1">
    <citation type="journal article" date="2010" name="Nat. Biotechnol.">
        <title>Genome sequence of the model mushroom Schizophyllum commune.</title>
        <authorList>
            <person name="Ohm R.A."/>
            <person name="de Jong J.F."/>
            <person name="Lugones L.G."/>
            <person name="Aerts A."/>
            <person name="Kothe E."/>
            <person name="Stajich J.E."/>
            <person name="de Vries R.P."/>
            <person name="Record E."/>
            <person name="Levasseur A."/>
            <person name="Baker S.E."/>
            <person name="Bartholomew K.A."/>
            <person name="Coutinho P.M."/>
            <person name="Erdmann S."/>
            <person name="Fowler T.J."/>
            <person name="Gathman A.C."/>
            <person name="Lombard V."/>
            <person name="Henrissat B."/>
            <person name="Knabe N."/>
            <person name="Kuees U."/>
            <person name="Lilly W.W."/>
            <person name="Lindquist E."/>
            <person name="Lucas S."/>
            <person name="Magnuson J.K."/>
            <person name="Piumi F."/>
            <person name="Raudaskoski M."/>
            <person name="Salamov A."/>
            <person name="Schmutz J."/>
            <person name="Schwarze F.W.M.R."/>
            <person name="vanKuyk P.A."/>
            <person name="Horton J.S."/>
            <person name="Grigoriev I.V."/>
            <person name="Woesten H.A.B."/>
        </authorList>
    </citation>
    <scope>NUCLEOTIDE SEQUENCE [LARGE SCALE GENOMIC DNA]</scope>
    <source>
        <strain evidence="14">H4-8 / FGSC 9210</strain>
    </source>
</reference>
<evidence type="ECO:0000256" key="9">
    <source>
        <dbReference type="ARBA" id="ARBA00047280"/>
    </source>
</evidence>
<evidence type="ECO:0000259" key="12">
    <source>
        <dbReference type="Pfam" id="PF02517"/>
    </source>
</evidence>
<name>D8PYS6_SCHCM</name>
<comment type="subcellular location">
    <subcellularLocation>
        <location evidence="1">Endoplasmic reticulum membrane</location>
        <topology evidence="1">Multi-pass membrane protein</topology>
    </subcellularLocation>
</comment>
<comment type="similarity">
    <text evidence="2">Belongs to the peptidase U48 family.</text>
</comment>
<comment type="catalytic activity">
    <reaction evidence="9">
        <text>Hydrolyzes the peptide bond -P2-(S-farnesyl or geranylgeranyl)C-P1'-P2'-P3'-COOH where P1' and P2' are amino acids with aliphatic sidechains and P3' is any C-terminal residue.</text>
        <dbReference type="EC" id="3.4.26.1"/>
    </reaction>
</comment>
<evidence type="ECO:0000256" key="8">
    <source>
        <dbReference type="ARBA" id="ARBA00023136"/>
    </source>
</evidence>
<dbReference type="eggNOG" id="KOG4130">
    <property type="taxonomic scope" value="Eukaryota"/>
</dbReference>
<dbReference type="AlphaFoldDB" id="D8PYS6"/>
<dbReference type="FunCoup" id="D8PYS6">
    <property type="interactions" value="298"/>
</dbReference>
<dbReference type="InterPro" id="IPR003675">
    <property type="entry name" value="Rce1/LyrA-like_dom"/>
</dbReference>
<feature type="transmembrane region" description="Helical" evidence="11">
    <location>
        <begin position="120"/>
        <end position="139"/>
    </location>
</feature>
<dbReference type="PANTHER" id="PTHR13046">
    <property type="entry name" value="PROTEASE U48 CAAX PRENYL PROTEASE RCE1"/>
    <property type="match status" value="1"/>
</dbReference>
<dbReference type="OrthoDB" id="271604at2759"/>
<organism evidence="14">
    <name type="scientific">Schizophyllum commune (strain H4-8 / FGSC 9210)</name>
    <name type="common">Split gill fungus</name>
    <dbReference type="NCBI Taxonomy" id="578458"/>
    <lineage>
        <taxon>Eukaryota</taxon>
        <taxon>Fungi</taxon>
        <taxon>Dikarya</taxon>
        <taxon>Basidiomycota</taxon>
        <taxon>Agaricomycotina</taxon>
        <taxon>Agaricomycetes</taxon>
        <taxon>Agaricomycetidae</taxon>
        <taxon>Agaricales</taxon>
        <taxon>Schizophyllaceae</taxon>
        <taxon>Schizophyllum</taxon>
    </lineage>
</organism>
<dbReference type="VEuPathDB" id="FungiDB:SCHCODRAFT_02614015"/>
<dbReference type="EC" id="3.4.26.1" evidence="10"/>
<evidence type="ECO:0000256" key="11">
    <source>
        <dbReference type="SAM" id="Phobius"/>
    </source>
</evidence>
<proteinExistence type="inferred from homology"/>
<keyword evidence="8 11" id="KW-0472">Membrane</keyword>
<keyword evidence="5" id="KW-0378">Hydrolase</keyword>
<dbReference type="PANTHER" id="PTHR13046:SF0">
    <property type="entry name" value="CAAX PRENYL PROTEASE 2"/>
    <property type="match status" value="1"/>
</dbReference>
<dbReference type="GO" id="GO:0004222">
    <property type="term" value="F:metalloendopeptidase activity"/>
    <property type="evidence" value="ECO:0007669"/>
    <property type="project" value="InterPro"/>
</dbReference>
<keyword evidence="7 11" id="KW-1133">Transmembrane helix</keyword>
<keyword evidence="3" id="KW-0645">Protease</keyword>
<keyword evidence="6" id="KW-0256">Endoplasmic reticulum</keyword>
<gene>
    <name evidence="13" type="ORF">SCHCODRAFT_106489</name>
</gene>
<evidence type="ECO:0000256" key="1">
    <source>
        <dbReference type="ARBA" id="ARBA00004477"/>
    </source>
</evidence>
<feature type="non-terminal residue" evidence="13">
    <location>
        <position position="311"/>
    </location>
</feature>
<dbReference type="EMBL" id="GL377304">
    <property type="protein sequence ID" value="EFI98746.1"/>
    <property type="molecule type" value="Genomic_DNA"/>
</dbReference>
<evidence type="ECO:0000256" key="4">
    <source>
        <dbReference type="ARBA" id="ARBA00022692"/>
    </source>
</evidence>
<evidence type="ECO:0000256" key="5">
    <source>
        <dbReference type="ARBA" id="ARBA00022801"/>
    </source>
</evidence>
<dbReference type="GO" id="GO:0071586">
    <property type="term" value="P:CAAX-box protein processing"/>
    <property type="evidence" value="ECO:0007669"/>
    <property type="project" value="InterPro"/>
</dbReference>
<dbReference type="Proteomes" id="UP000007431">
    <property type="component" value="Unassembled WGS sequence"/>
</dbReference>
<evidence type="ECO:0000313" key="14">
    <source>
        <dbReference type="Proteomes" id="UP000007431"/>
    </source>
</evidence>
<dbReference type="Pfam" id="PF02517">
    <property type="entry name" value="Rce1-like"/>
    <property type="match status" value="1"/>
</dbReference>
<accession>D8PYS6</accession>
<evidence type="ECO:0000313" key="13">
    <source>
        <dbReference type="EMBL" id="EFI98746.1"/>
    </source>
</evidence>
<dbReference type="RefSeq" id="XP_003033649.1">
    <property type="nucleotide sequence ID" value="XM_003033603.1"/>
</dbReference>
<feature type="transmembrane region" description="Helical" evidence="11">
    <location>
        <begin position="15"/>
        <end position="33"/>
    </location>
</feature>
<evidence type="ECO:0000256" key="2">
    <source>
        <dbReference type="ARBA" id="ARBA00006897"/>
    </source>
</evidence>
<dbReference type="OMA" id="CNIMGVP"/>
<evidence type="ECO:0000256" key="6">
    <source>
        <dbReference type="ARBA" id="ARBA00022824"/>
    </source>
</evidence>
<dbReference type="InterPro" id="IPR039731">
    <property type="entry name" value="Rce1"/>
</dbReference>